<evidence type="ECO:0000313" key="2">
    <source>
        <dbReference type="Proteomes" id="UP000435036"/>
    </source>
</evidence>
<evidence type="ECO:0008006" key="3">
    <source>
        <dbReference type="Google" id="ProtNLM"/>
    </source>
</evidence>
<dbReference type="OrthoDB" id="267579at2"/>
<dbReference type="GO" id="GO:0016788">
    <property type="term" value="F:hydrolase activity, acting on ester bonds"/>
    <property type="evidence" value="ECO:0007669"/>
    <property type="project" value="InterPro"/>
</dbReference>
<dbReference type="Gene3D" id="1.10.575.10">
    <property type="entry name" value="P1 Nuclease"/>
    <property type="match status" value="1"/>
</dbReference>
<organism evidence="1 2">
    <name type="scientific">Sphingobacterium humi</name>
    <dbReference type="NCBI Taxonomy" id="1796905"/>
    <lineage>
        <taxon>Bacteria</taxon>
        <taxon>Pseudomonadati</taxon>
        <taxon>Bacteroidota</taxon>
        <taxon>Sphingobacteriia</taxon>
        <taxon>Sphingobacteriales</taxon>
        <taxon>Sphingobacteriaceae</taxon>
        <taxon>Sphingobacterium</taxon>
    </lineage>
</organism>
<accession>A0A6N8KVG6</accession>
<keyword evidence="2" id="KW-1185">Reference proteome</keyword>
<protein>
    <recommendedName>
        <fullName evidence="3">S1/P1 Nuclease</fullName>
    </recommendedName>
</protein>
<dbReference type="Proteomes" id="UP000435036">
    <property type="component" value="Unassembled WGS sequence"/>
</dbReference>
<gene>
    <name evidence="1" type="ORF">GQF63_03680</name>
</gene>
<dbReference type="AlphaFoldDB" id="A0A6N8KVG6"/>
<comment type="caution">
    <text evidence="1">The sequence shown here is derived from an EMBL/GenBank/DDBJ whole genome shotgun (WGS) entry which is preliminary data.</text>
</comment>
<sequence length="303" mass="35331">MKRILTLLIFILLALSLQSWGFFAHRKINEYAIYTLPIEMAVFFKKNSYTLTERAINADKRVYVDSNEAVRHYIDLDRHKDPIDSLMIPWFKIKQRQNQQDILRKGIVPWQVQLTYQKLTQAFIDKNSKRIIHYAADLGHYVADTHVPLHTSSNYNGQFSDQIGIHGLWESRLPELYFHSYNLWVGKPQYVDKVSDMAWQAVLTSHALVDSVLSLEQELTAANSLLFKKAYVLRNHMIHYSYSETFCEQYHNALNGMVERQIRASIKAVSSLWYSAWIDAGQPDLKDLPLRDVENQDSPILPE</sequence>
<name>A0A6N8KVG6_9SPHI</name>
<dbReference type="SUPFAM" id="SSF48537">
    <property type="entry name" value="Phospholipase C/P1 nuclease"/>
    <property type="match status" value="1"/>
</dbReference>
<reference evidence="1 2" key="1">
    <citation type="submission" date="2019-12" db="EMBL/GenBank/DDBJ databases">
        <authorList>
            <person name="Dong K."/>
        </authorList>
    </citation>
    <scope>NUCLEOTIDE SEQUENCE [LARGE SCALE GENOMIC DNA]</scope>
    <source>
        <strain evidence="1 2">JCM 31225</strain>
    </source>
</reference>
<dbReference type="InterPro" id="IPR008947">
    <property type="entry name" value="PLipase_C/P1_nuclease_dom_sf"/>
</dbReference>
<dbReference type="CDD" id="cd10981">
    <property type="entry name" value="ZnPC_S1P1"/>
    <property type="match status" value="1"/>
</dbReference>
<dbReference type="RefSeq" id="WP_160367762.1">
    <property type="nucleotide sequence ID" value="NZ_WSQA01000002.1"/>
</dbReference>
<dbReference type="EMBL" id="WSQA01000002">
    <property type="protein sequence ID" value="MVZ61117.1"/>
    <property type="molecule type" value="Genomic_DNA"/>
</dbReference>
<evidence type="ECO:0000313" key="1">
    <source>
        <dbReference type="EMBL" id="MVZ61117.1"/>
    </source>
</evidence>
<proteinExistence type="predicted"/>